<gene>
    <name evidence="3" type="ORF">AAF712_005518</name>
</gene>
<organism evidence="3 4">
    <name type="scientific">Marasmius tenuissimus</name>
    <dbReference type="NCBI Taxonomy" id="585030"/>
    <lineage>
        <taxon>Eukaryota</taxon>
        <taxon>Fungi</taxon>
        <taxon>Dikarya</taxon>
        <taxon>Basidiomycota</taxon>
        <taxon>Agaricomycotina</taxon>
        <taxon>Agaricomycetes</taxon>
        <taxon>Agaricomycetidae</taxon>
        <taxon>Agaricales</taxon>
        <taxon>Marasmiineae</taxon>
        <taxon>Marasmiaceae</taxon>
        <taxon>Marasmius</taxon>
    </lineage>
</organism>
<evidence type="ECO:0000313" key="4">
    <source>
        <dbReference type="Proteomes" id="UP001437256"/>
    </source>
</evidence>
<sequence>MSSNIDLFPAPSKTLQASPNGASPAIFPGVTLEGTETLKSILCENHEKYHVFFNDLRLVNHLGHRALAVWALGAGKDVIQKTFDDDSKMQRPRGTTPAPITRDNFNEHLGDPKYYDGYLMYFANLVCAGKTPGQLLEEYVFSPSMNTPNGTGENPHMLARFLDGFYHSMIWTGYGIEFGLPGVVAEALAQCAVYTTKFAPVIPGCFSLANKSESESIHAFSVIDRFLKDSNVRIPPANARDFGNGLKFVLENTTDPILSHVAAWSDFEDFEINRKMKEVVWTNTLMYASGGFKLRENEEFNADFFGMHTVTSSLFLPTILPVLSPGSQKVLLRAYFAISLLVWTLRGKPALDIRTFFTTPVPALVPPTTNGHDYGVDRNPWLDLINDSIVHPDDHLVKIQRTLAHFDSLYGSMKAGEFSPRTELDGAELVDGTLWLRAAVLTANRVEELEEKGYWDRAGYFQ</sequence>
<dbReference type="InterPro" id="IPR025337">
    <property type="entry name" value="Questin_oxidase-like"/>
</dbReference>
<dbReference type="Proteomes" id="UP001437256">
    <property type="component" value="Unassembled WGS sequence"/>
</dbReference>
<evidence type="ECO:0000256" key="2">
    <source>
        <dbReference type="SAM" id="MobiDB-lite"/>
    </source>
</evidence>
<dbReference type="EMBL" id="JBBXMP010000025">
    <property type="protein sequence ID" value="KAL0067527.1"/>
    <property type="molecule type" value="Genomic_DNA"/>
</dbReference>
<dbReference type="Pfam" id="PF14027">
    <property type="entry name" value="Questin_oxidase"/>
    <property type="match status" value="1"/>
</dbReference>
<feature type="region of interest" description="Disordered" evidence="2">
    <location>
        <begin position="1"/>
        <end position="20"/>
    </location>
</feature>
<comment type="caution">
    <text evidence="3">The sequence shown here is derived from an EMBL/GenBank/DDBJ whole genome shotgun (WGS) entry which is preliminary data.</text>
</comment>
<dbReference type="PANTHER" id="PTHR35870:SF1">
    <property type="entry name" value="PROTEIN, PUTATIVE (AFU_ORTHOLOGUE AFUA_5G03330)-RELATED"/>
    <property type="match status" value="1"/>
</dbReference>
<accession>A0ABR3A4Q7</accession>
<proteinExistence type="predicted"/>
<reference evidence="3 4" key="1">
    <citation type="submission" date="2024-05" db="EMBL/GenBank/DDBJ databases">
        <title>A draft genome resource for the thread blight pathogen Marasmius tenuissimus strain MS-2.</title>
        <authorList>
            <person name="Yulfo-Soto G.E."/>
            <person name="Baruah I.K."/>
            <person name="Amoako-Attah I."/>
            <person name="Bukari Y."/>
            <person name="Meinhardt L.W."/>
            <person name="Bailey B.A."/>
            <person name="Cohen S.P."/>
        </authorList>
    </citation>
    <scope>NUCLEOTIDE SEQUENCE [LARGE SCALE GENOMIC DNA]</scope>
    <source>
        <strain evidence="3 4">MS-2</strain>
    </source>
</reference>
<evidence type="ECO:0000313" key="3">
    <source>
        <dbReference type="EMBL" id="KAL0067527.1"/>
    </source>
</evidence>
<protein>
    <submittedName>
        <fullName evidence="3">Uncharacterized protein</fullName>
    </submittedName>
</protein>
<dbReference type="PANTHER" id="PTHR35870">
    <property type="entry name" value="PROTEIN, PUTATIVE (AFU_ORTHOLOGUE AFUA_5G03330)-RELATED"/>
    <property type="match status" value="1"/>
</dbReference>
<name>A0ABR3A4Q7_9AGAR</name>
<evidence type="ECO:0000256" key="1">
    <source>
        <dbReference type="ARBA" id="ARBA00023002"/>
    </source>
</evidence>
<keyword evidence="4" id="KW-1185">Reference proteome</keyword>
<keyword evidence="1" id="KW-0560">Oxidoreductase</keyword>